<dbReference type="OrthoDB" id="252349at2"/>
<dbReference type="SUPFAM" id="SSF52266">
    <property type="entry name" value="SGNH hydrolase"/>
    <property type="match status" value="1"/>
</dbReference>
<accession>A0A1H3Y606</accession>
<name>A0A1H3Y606_9BACI</name>
<feature type="compositionally biased region" description="Polar residues" evidence="1">
    <location>
        <begin position="30"/>
        <end position="41"/>
    </location>
</feature>
<dbReference type="InterPro" id="IPR036514">
    <property type="entry name" value="SGNH_hydro_sf"/>
</dbReference>
<evidence type="ECO:0000313" key="4">
    <source>
        <dbReference type="Proteomes" id="UP000198584"/>
    </source>
</evidence>
<dbReference type="STRING" id="571932.SAMN05421743_102369"/>
<dbReference type="RefSeq" id="WP_093042651.1">
    <property type="nucleotide sequence ID" value="NZ_FNQR01000002.1"/>
</dbReference>
<evidence type="ECO:0000256" key="1">
    <source>
        <dbReference type="SAM" id="MobiDB-lite"/>
    </source>
</evidence>
<dbReference type="GO" id="GO:0004622">
    <property type="term" value="F:phosphatidylcholine lysophospholipase activity"/>
    <property type="evidence" value="ECO:0007669"/>
    <property type="project" value="TreeGrafter"/>
</dbReference>
<reference evidence="3 4" key="1">
    <citation type="submission" date="2016-10" db="EMBL/GenBank/DDBJ databases">
        <authorList>
            <person name="de Groot N.N."/>
        </authorList>
    </citation>
    <scope>NUCLEOTIDE SEQUENCE [LARGE SCALE GENOMIC DNA]</scope>
    <source>
        <strain evidence="3 4">CCM7597</strain>
    </source>
</reference>
<proteinExistence type="predicted"/>
<feature type="region of interest" description="Disordered" evidence="1">
    <location>
        <begin position="30"/>
        <end position="66"/>
    </location>
</feature>
<evidence type="ECO:0000259" key="2">
    <source>
        <dbReference type="Pfam" id="PF13472"/>
    </source>
</evidence>
<dbReference type="InterPro" id="IPR051532">
    <property type="entry name" value="Ester_Hydrolysis_Enzymes"/>
</dbReference>
<dbReference type="CDD" id="cd04506">
    <property type="entry name" value="SGNH_hydrolase_YpmR_like"/>
    <property type="match status" value="1"/>
</dbReference>
<dbReference type="EMBL" id="FNQR01000002">
    <property type="protein sequence ID" value="SEA07087.1"/>
    <property type="molecule type" value="Genomic_DNA"/>
</dbReference>
<organism evidence="3 4">
    <name type="scientific">Thalassobacillus cyri</name>
    <dbReference type="NCBI Taxonomy" id="571932"/>
    <lineage>
        <taxon>Bacteria</taxon>
        <taxon>Bacillati</taxon>
        <taxon>Bacillota</taxon>
        <taxon>Bacilli</taxon>
        <taxon>Bacillales</taxon>
        <taxon>Bacillaceae</taxon>
        <taxon>Thalassobacillus</taxon>
    </lineage>
</organism>
<keyword evidence="4" id="KW-1185">Reference proteome</keyword>
<dbReference type="Pfam" id="PF13472">
    <property type="entry name" value="Lipase_GDSL_2"/>
    <property type="match status" value="1"/>
</dbReference>
<dbReference type="PANTHER" id="PTHR30383:SF27">
    <property type="entry name" value="SPORE GERMINATION LIPASE LIPC"/>
    <property type="match status" value="1"/>
</dbReference>
<dbReference type="Proteomes" id="UP000198584">
    <property type="component" value="Unassembled WGS sequence"/>
</dbReference>
<protein>
    <submittedName>
        <fullName evidence="3">Lysophospholipase L1</fullName>
    </submittedName>
</protein>
<dbReference type="PANTHER" id="PTHR30383">
    <property type="entry name" value="THIOESTERASE 1/PROTEASE 1/LYSOPHOSPHOLIPASE L1"/>
    <property type="match status" value="1"/>
</dbReference>
<dbReference type="InterPro" id="IPR013830">
    <property type="entry name" value="SGNH_hydro"/>
</dbReference>
<dbReference type="AlphaFoldDB" id="A0A1H3Y606"/>
<dbReference type="Gene3D" id="3.40.50.1110">
    <property type="entry name" value="SGNH hydrolase"/>
    <property type="match status" value="1"/>
</dbReference>
<gene>
    <name evidence="3" type="ORF">SAMN05421743_102369</name>
</gene>
<sequence length="306" mass="35138">MKNKTFFLIITAIILVTGLFIIAISQEQPATNNDTDQTNQEQADDTTESEKREETPEYDDASEKEDKTLGEDIKESFTDALENAVGLFLKKDLKIVAIGDSLTQGVGDGTEKGGYVGILEENLRNEELNPNLRIENYGKRGNRTDQLIKRMQKEEISTSLEDADIVLITIGANDVMKVIKDNFQNLDYQDFVEVQDQYKQNLEEIFQMILEKNQDASIYHLGLFNPFEGYFTNIPEMGQIMSDWNQIGIEVSEDYDAVTFIPIEDLFTNPEETLLWEDHFHPNKKGYKLIAERVLEYIRPDIEQNQ</sequence>
<evidence type="ECO:0000313" key="3">
    <source>
        <dbReference type="EMBL" id="SEA07087.1"/>
    </source>
</evidence>
<feature type="domain" description="SGNH hydrolase-type esterase" evidence="2">
    <location>
        <begin position="97"/>
        <end position="289"/>
    </location>
</feature>